<reference evidence="2" key="1">
    <citation type="submission" date="2013-11" db="EMBL/GenBank/DDBJ databases">
        <authorList>
            <person name="Sternberg P."/>
            <person name="Dillman A."/>
            <person name="Macchietto M."/>
        </authorList>
    </citation>
    <scope>NUCLEOTIDE SEQUENCE</scope>
    <source>
        <strain evidence="2">ALL</strain>
    </source>
</reference>
<organism evidence="2">
    <name type="scientific">Steinernema carpocapsae</name>
    <name type="common">Entomopathogenic nematode</name>
    <dbReference type="NCBI Taxonomy" id="34508"/>
    <lineage>
        <taxon>Eukaryota</taxon>
        <taxon>Metazoa</taxon>
        <taxon>Ecdysozoa</taxon>
        <taxon>Nematoda</taxon>
        <taxon>Chromadorea</taxon>
        <taxon>Rhabditida</taxon>
        <taxon>Tylenchina</taxon>
        <taxon>Panagrolaimomorpha</taxon>
        <taxon>Strongyloidoidea</taxon>
        <taxon>Steinernematidae</taxon>
        <taxon>Steinernema</taxon>
    </lineage>
</organism>
<reference evidence="2" key="2">
    <citation type="journal article" date="2015" name="Genome Biol.">
        <title>Comparative genomics of Steinernema reveals deeply conserved gene regulatory networks.</title>
        <authorList>
            <person name="Dillman A.R."/>
            <person name="Macchietto M."/>
            <person name="Porter C.F."/>
            <person name="Rogers A."/>
            <person name="Williams B."/>
            <person name="Antoshechkin I."/>
            <person name="Lee M.M."/>
            <person name="Goodwin Z."/>
            <person name="Lu X."/>
            <person name="Lewis E.E."/>
            <person name="Goodrich-Blair H."/>
            <person name="Stock S.P."/>
            <person name="Adams B.J."/>
            <person name="Sternberg P.W."/>
            <person name="Mortazavi A."/>
        </authorList>
    </citation>
    <scope>NUCLEOTIDE SEQUENCE [LARGE SCALE GENOMIC DNA]</scope>
    <source>
        <strain evidence="2">ALL</strain>
    </source>
</reference>
<comment type="caution">
    <text evidence="2">The sequence shown here is derived from an EMBL/GenBank/DDBJ whole genome shotgun (WGS) entry which is preliminary data.</text>
</comment>
<accession>A0A4U8V3N3</accession>
<gene>
    <name evidence="2" type="ORF">L596_006312</name>
</gene>
<dbReference type="AlphaFoldDB" id="A0A4U8V3N3"/>
<name>A0A4U8V3N3_STECR</name>
<sequence length="245" mass="28239">MNPNRKRSASTPSVAPDVSISAAVLIRLFVSVLPGASSSSQRSKMEMEIDPPAIRKRSPSSPPDADPQSKKPATSEGHECVLTDCAERLSLIKRYALAKKQSKLDYFKLARLERAMEEFDICDPRRGDHKLRADYMFFLTNELVQHQEKSRQSHGVLREVELKMMEEAKKELEANPEFVEYDKDYEKFIVDWFQAIEERFEAETITNPEHVSMIDRIYRAVEERKAEKAREREEAMKENSSGQPE</sequence>
<proteinExistence type="predicted"/>
<evidence type="ECO:0000313" key="2">
    <source>
        <dbReference type="EMBL" id="TMS39844.1"/>
    </source>
</evidence>
<evidence type="ECO:0000256" key="1">
    <source>
        <dbReference type="SAM" id="MobiDB-lite"/>
    </source>
</evidence>
<reference evidence="2" key="3">
    <citation type="journal article" date="2019" name="G3 (Bethesda)">
        <title>Hybrid Assembly of the Genome of the Entomopathogenic Nematode Steinernema carpocapsae Identifies the X-Chromosome.</title>
        <authorList>
            <person name="Serra L."/>
            <person name="Macchietto M."/>
            <person name="Macias-Munoz A."/>
            <person name="McGill C.J."/>
            <person name="Rodriguez I.M."/>
            <person name="Rodriguez B."/>
            <person name="Murad R."/>
            <person name="Mortazavi A."/>
        </authorList>
    </citation>
    <scope>NUCLEOTIDE SEQUENCE [LARGE SCALE GENOMIC DNA]</scope>
    <source>
        <strain evidence="2">ALL</strain>
    </source>
</reference>
<dbReference type="EMBL" id="AZBU02000001">
    <property type="protein sequence ID" value="TMS39844.1"/>
    <property type="molecule type" value="Genomic_DNA"/>
</dbReference>
<feature type="region of interest" description="Disordered" evidence="1">
    <location>
        <begin position="35"/>
        <end position="77"/>
    </location>
</feature>
<protein>
    <submittedName>
        <fullName evidence="2">Uncharacterized protein</fullName>
    </submittedName>
</protein>